<organism evidence="1 2">
    <name type="scientific">Brucella gallinifaecis</name>
    <dbReference type="NCBI Taxonomy" id="215590"/>
    <lineage>
        <taxon>Bacteria</taxon>
        <taxon>Pseudomonadati</taxon>
        <taxon>Pseudomonadota</taxon>
        <taxon>Alphaproteobacteria</taxon>
        <taxon>Hyphomicrobiales</taxon>
        <taxon>Brucellaceae</taxon>
        <taxon>Brucella/Ochrobactrum group</taxon>
        <taxon>Brucella</taxon>
    </lineage>
</organism>
<keyword evidence="2" id="KW-1185">Reference proteome</keyword>
<sequence length="132" mass="15061">MMGTLSKNVEISPKHISQDRTSMSDADLAADLLDELIGYRGVREPIKAMLDRAYDKLSRKSPKWTRRRVRAIFNKEANRIENREISDLEMLIAERERHAAYKAETARMAQMAVAPATNIARRYAPKEGSQLS</sequence>
<dbReference type="OrthoDB" id="8446584at2"/>
<dbReference type="Proteomes" id="UP000315388">
    <property type="component" value="Unassembled WGS sequence"/>
</dbReference>
<evidence type="ECO:0000313" key="2">
    <source>
        <dbReference type="Proteomes" id="UP000315388"/>
    </source>
</evidence>
<reference evidence="1 2" key="1">
    <citation type="journal article" date="2003" name="Int. J. Syst. Evol. Microbiol.">
        <title>Towards a standardized format for the description of a novel species (of an established genus): Ochrobactrum gallinifaecis sp. nov.</title>
        <authorList>
            <person name="Kampfer P."/>
            <person name="Buczolits S."/>
            <person name="Albrecht A."/>
            <person name="Busse H.J."/>
            <person name="Stackebrandt E."/>
        </authorList>
    </citation>
    <scope>NUCLEOTIDE SEQUENCE [LARGE SCALE GENOMIC DNA]</scope>
    <source>
        <strain evidence="1 2">ISO 196</strain>
    </source>
</reference>
<dbReference type="EMBL" id="VEWJ01000002">
    <property type="protein sequence ID" value="TPF76795.1"/>
    <property type="molecule type" value="Genomic_DNA"/>
</dbReference>
<proteinExistence type="predicted"/>
<name>A0A502BRC1_9HYPH</name>
<evidence type="ECO:0000313" key="1">
    <source>
        <dbReference type="EMBL" id="TPF76795.1"/>
    </source>
</evidence>
<gene>
    <name evidence="1" type="ORF">FHY56_04250</name>
</gene>
<comment type="caution">
    <text evidence="1">The sequence shown here is derived from an EMBL/GenBank/DDBJ whole genome shotgun (WGS) entry which is preliminary data.</text>
</comment>
<accession>A0A502BRC1</accession>
<protein>
    <submittedName>
        <fullName evidence="1">Uncharacterized protein</fullName>
    </submittedName>
</protein>
<dbReference type="AlphaFoldDB" id="A0A502BRC1"/>